<dbReference type="Pfam" id="PF24681">
    <property type="entry name" value="Kelch_KLHDC2_KLHL20_DRC7"/>
    <property type="match status" value="1"/>
</dbReference>
<evidence type="ECO:0000313" key="7">
    <source>
        <dbReference type="Proteomes" id="UP000886595"/>
    </source>
</evidence>
<dbReference type="InterPro" id="IPR006652">
    <property type="entry name" value="Kelch_1"/>
</dbReference>
<dbReference type="Proteomes" id="UP000886595">
    <property type="component" value="Unassembled WGS sequence"/>
</dbReference>
<keyword evidence="2" id="KW-0880">Kelch repeat</keyword>
<protein>
    <recommendedName>
        <fullName evidence="8">Epithiospecifier protein</fullName>
    </recommendedName>
</protein>
<evidence type="ECO:0000256" key="2">
    <source>
        <dbReference type="ARBA" id="ARBA00022441"/>
    </source>
</evidence>
<proteinExistence type="predicted"/>
<reference evidence="6 7" key="1">
    <citation type="submission" date="2020-02" db="EMBL/GenBank/DDBJ databases">
        <authorList>
            <person name="Ma Q."/>
            <person name="Huang Y."/>
            <person name="Song X."/>
            <person name="Pei D."/>
        </authorList>
    </citation>
    <scope>NUCLEOTIDE SEQUENCE [LARGE SCALE GENOMIC DNA]</scope>
    <source>
        <strain evidence="6">Sxm20200214</strain>
        <tissue evidence="6">Leaf</tissue>
    </source>
</reference>
<dbReference type="GO" id="GO:0030234">
    <property type="term" value="F:enzyme regulator activity"/>
    <property type="evidence" value="ECO:0007669"/>
    <property type="project" value="TreeGrafter"/>
</dbReference>
<dbReference type="PANTHER" id="PTHR47435">
    <property type="entry name" value="KELCH REPEAT PROTEIN (AFU_ORTHOLOGUE AFUA_5G12780)"/>
    <property type="match status" value="1"/>
</dbReference>
<dbReference type="SMART" id="SM00612">
    <property type="entry name" value="Kelch"/>
    <property type="match status" value="2"/>
</dbReference>
<keyword evidence="7" id="KW-1185">Reference proteome</keyword>
<dbReference type="AlphaFoldDB" id="A0A8X7PH64"/>
<dbReference type="EMBL" id="JAAMPC010000016">
    <property type="protein sequence ID" value="KAG2250918.1"/>
    <property type="molecule type" value="Genomic_DNA"/>
</dbReference>
<dbReference type="GO" id="GO:0005829">
    <property type="term" value="C:cytosol"/>
    <property type="evidence" value="ECO:0007669"/>
    <property type="project" value="TreeGrafter"/>
</dbReference>
<comment type="cofactor">
    <cofactor evidence="1">
        <name>Fe(2+)</name>
        <dbReference type="ChEBI" id="CHEBI:29033"/>
    </cofactor>
</comment>
<keyword evidence="5" id="KW-0456">Lyase</keyword>
<dbReference type="GO" id="GO:0080028">
    <property type="term" value="P:nitrile biosynthetic process"/>
    <property type="evidence" value="ECO:0007669"/>
    <property type="project" value="TreeGrafter"/>
</dbReference>
<evidence type="ECO:0000256" key="1">
    <source>
        <dbReference type="ARBA" id="ARBA00001954"/>
    </source>
</evidence>
<evidence type="ECO:0000313" key="6">
    <source>
        <dbReference type="EMBL" id="KAG2250918.1"/>
    </source>
</evidence>
<evidence type="ECO:0008006" key="8">
    <source>
        <dbReference type="Google" id="ProtNLM"/>
    </source>
</evidence>
<evidence type="ECO:0000256" key="5">
    <source>
        <dbReference type="ARBA" id="ARBA00023239"/>
    </source>
</evidence>
<comment type="caution">
    <text evidence="6">The sequence shown here is derived from an EMBL/GenBank/DDBJ whole genome shotgun (WGS) entry which is preliminary data.</text>
</comment>
<dbReference type="PANTHER" id="PTHR47435:SF7">
    <property type="entry name" value="EPITHIOSPECIFIER PROTEIN"/>
    <property type="match status" value="1"/>
</dbReference>
<evidence type="ECO:0000256" key="3">
    <source>
        <dbReference type="ARBA" id="ARBA00022737"/>
    </source>
</evidence>
<dbReference type="GO" id="GO:0019760">
    <property type="term" value="P:glucosinolate metabolic process"/>
    <property type="evidence" value="ECO:0007669"/>
    <property type="project" value="UniProtKB-ARBA"/>
</dbReference>
<dbReference type="OrthoDB" id="432528at2759"/>
<dbReference type="GO" id="GO:0016829">
    <property type="term" value="F:lyase activity"/>
    <property type="evidence" value="ECO:0007669"/>
    <property type="project" value="UniProtKB-KW"/>
</dbReference>
<keyword evidence="4" id="KW-0408">Iron</keyword>
<dbReference type="SUPFAM" id="SSF117281">
    <property type="entry name" value="Kelch motif"/>
    <property type="match status" value="2"/>
</dbReference>
<accession>A0A8X7PH64</accession>
<keyword evidence="3" id="KW-0677">Repeat</keyword>
<name>A0A8X7PH64_BRACI</name>
<dbReference type="InterPro" id="IPR015915">
    <property type="entry name" value="Kelch-typ_b-propeller"/>
</dbReference>
<evidence type="ECO:0000256" key="4">
    <source>
        <dbReference type="ARBA" id="ARBA00023004"/>
    </source>
</evidence>
<gene>
    <name evidence="6" type="ORF">Bca52824_081054</name>
</gene>
<sequence length="371" mass="40658">MNIPCFKFTHIHSVSHQFCPASLTQVRHASQKFRQASHISTRSLKIAAVAPTLQGEWIKVEQKGGNTLSDRSSHGIAVVGDELYAFGGEFNTNDLHVFDLNTQNWSIAPAKGSGSDILAQHNFGVRMVAVGTKLYVYGGRNKTEGYNDFYSYDTVKNEWKRLAVLGEEGGPEARTFHSLASDENHVYVFGGTSQGYGVTPNSHRFRTVEAYNVSEGKWAQLPDPGDNFEKRGGAGFHVVQGKIWVVYGFASSLTTDGKSDYESDKTKGEKPSARSVFASAVVGKHILIFGGETWPDPKGHFGPGTLSKEGFALDTETVWERFKGGDEPDTRGWTASTAATAYGKKGLFMHGGKTPEYTRINDLYFYAVNSA</sequence>
<dbReference type="GO" id="GO:0005634">
    <property type="term" value="C:nucleus"/>
    <property type="evidence" value="ECO:0007669"/>
    <property type="project" value="TreeGrafter"/>
</dbReference>
<organism evidence="6 7">
    <name type="scientific">Brassica carinata</name>
    <name type="common">Ethiopian mustard</name>
    <name type="synonym">Abyssinian cabbage</name>
    <dbReference type="NCBI Taxonomy" id="52824"/>
    <lineage>
        <taxon>Eukaryota</taxon>
        <taxon>Viridiplantae</taxon>
        <taxon>Streptophyta</taxon>
        <taxon>Embryophyta</taxon>
        <taxon>Tracheophyta</taxon>
        <taxon>Spermatophyta</taxon>
        <taxon>Magnoliopsida</taxon>
        <taxon>eudicotyledons</taxon>
        <taxon>Gunneridae</taxon>
        <taxon>Pentapetalae</taxon>
        <taxon>rosids</taxon>
        <taxon>malvids</taxon>
        <taxon>Brassicales</taxon>
        <taxon>Brassicaceae</taxon>
        <taxon>Brassiceae</taxon>
        <taxon>Brassica</taxon>
    </lineage>
</organism>
<dbReference type="Gene3D" id="2.120.10.80">
    <property type="entry name" value="Kelch-type beta propeller"/>
    <property type="match status" value="2"/>
</dbReference>